<evidence type="ECO:0000313" key="2">
    <source>
        <dbReference type="Proteomes" id="UP000805193"/>
    </source>
</evidence>
<feature type="non-terminal residue" evidence="1">
    <location>
        <position position="1"/>
    </location>
</feature>
<gene>
    <name evidence="1" type="ORF">HPB47_026415</name>
</gene>
<keyword evidence="2" id="KW-1185">Reference proteome</keyword>
<dbReference type="EMBL" id="JABSTQ010009715">
    <property type="protein sequence ID" value="KAG0426484.1"/>
    <property type="molecule type" value="Genomic_DNA"/>
</dbReference>
<proteinExistence type="predicted"/>
<sequence length="993" mass="109814">KLDHKLGDFRARFREDRRLANIGTNTLEPHRGLLDSLRRQKFGRLVCKPGKQGALTSCHVLYRQLVIRRYLGIPTSVGGNTLQGGSSPPGHGRASADPGETTSTPSSPPPPPPASEDSEASAALVEAATGPQDDVNMPTTSIAGSEDKDSPMNPAEDITPGLLRCTVLCGIKVRAYEPLPRHCATGVIRDVDTTLTDEEIANNLRSPENRAKVQRSRSPSADRRCQATFTSVMSGMQFHNSKRIHFNAASVAAMDIERQPASAARCANAAAARMRTETPALLKKIHESGWPELPRKSEGPSSTAQDTSATITENQVPERPTYAALTKQGPISPDLIQLEDPTTSGNTPADPRKRRTPKRKTPSRNTQPLRLLNVYCRPQDRYARFDTLFEAARRKDCGTFIAGDFNAPHPTWGYPRDTPKGRKLHTLIQQHNLTLLTDPSTPTRLGTSVARDTCPDLTLYRGTNPCTWHNLEEQLGSDHSILVTHINTKDFAGEARKIRITDWPAFRASSSSTSPDTLTDWVQTLQTRLDRHTRTLTTTPDAPDIDSHLLHLWEARRGLTKRWRRQRHNRKLKLRIAQLTVDAATYAANLTGQNWNTLCDKLNGTLGTARTWSLLRHLIQPGQAKSDRAKGIYKLLHATNLTDSECLTQLRQRYLPPPDTPRYADYTGQSLLATLGFPPCPASLTVAGLSPAARAKLIVAPIPRNMHPTRHSARRDHRSRYLRRAYTEGCDTVRALFTDASPQDARGGITVVVNSDLRLVHAATERGLTEVSLLEERAVARAILSTSTLSSSTPTHILTDSQTACRHFLYNTLHPFTASLLDSFLSSTSHTFRLVWVPGHADIPGNECAHALARELSNRAPGEDSATIRPAPFSYSTHLAELRLARQHYPPPQPSLTRRQGVLWRQLQTNTFPTPLFYSYVYPSLGPPECPHCGDRPTLLHMVWQCQAIPSVSPLPNPTPTSWEERLTDDTATGQQWLLDRAESVAATYGAPD</sequence>
<dbReference type="Proteomes" id="UP000805193">
    <property type="component" value="Unassembled WGS sequence"/>
</dbReference>
<protein>
    <submittedName>
        <fullName evidence="1">Uncharacterized protein</fullName>
    </submittedName>
</protein>
<organism evidence="1 2">
    <name type="scientific">Ixodes persulcatus</name>
    <name type="common">Taiga tick</name>
    <dbReference type="NCBI Taxonomy" id="34615"/>
    <lineage>
        <taxon>Eukaryota</taxon>
        <taxon>Metazoa</taxon>
        <taxon>Ecdysozoa</taxon>
        <taxon>Arthropoda</taxon>
        <taxon>Chelicerata</taxon>
        <taxon>Arachnida</taxon>
        <taxon>Acari</taxon>
        <taxon>Parasitiformes</taxon>
        <taxon>Ixodida</taxon>
        <taxon>Ixodoidea</taxon>
        <taxon>Ixodidae</taxon>
        <taxon>Ixodinae</taxon>
        <taxon>Ixodes</taxon>
    </lineage>
</organism>
<name>A0AC60PYU1_IXOPE</name>
<evidence type="ECO:0000313" key="1">
    <source>
        <dbReference type="EMBL" id="KAG0426484.1"/>
    </source>
</evidence>
<comment type="caution">
    <text evidence="1">The sequence shown here is derived from an EMBL/GenBank/DDBJ whole genome shotgun (WGS) entry which is preliminary data.</text>
</comment>
<reference evidence="1 2" key="1">
    <citation type="journal article" date="2020" name="Cell">
        <title>Large-Scale Comparative Analyses of Tick Genomes Elucidate Their Genetic Diversity and Vector Capacities.</title>
        <authorList>
            <consortium name="Tick Genome and Microbiome Consortium (TIGMIC)"/>
            <person name="Jia N."/>
            <person name="Wang J."/>
            <person name="Shi W."/>
            <person name="Du L."/>
            <person name="Sun Y."/>
            <person name="Zhan W."/>
            <person name="Jiang J.F."/>
            <person name="Wang Q."/>
            <person name="Zhang B."/>
            <person name="Ji P."/>
            <person name="Bell-Sakyi L."/>
            <person name="Cui X.M."/>
            <person name="Yuan T.T."/>
            <person name="Jiang B.G."/>
            <person name="Yang W.F."/>
            <person name="Lam T.T."/>
            <person name="Chang Q.C."/>
            <person name="Ding S.J."/>
            <person name="Wang X.J."/>
            <person name="Zhu J.G."/>
            <person name="Ruan X.D."/>
            <person name="Zhao L."/>
            <person name="Wei J.T."/>
            <person name="Ye R.Z."/>
            <person name="Que T.C."/>
            <person name="Du C.H."/>
            <person name="Zhou Y.H."/>
            <person name="Cheng J.X."/>
            <person name="Dai P.F."/>
            <person name="Guo W.B."/>
            <person name="Han X.H."/>
            <person name="Huang E.J."/>
            <person name="Li L.F."/>
            <person name="Wei W."/>
            <person name="Gao Y.C."/>
            <person name="Liu J.Z."/>
            <person name="Shao H.Z."/>
            <person name="Wang X."/>
            <person name="Wang C.C."/>
            <person name="Yang T.C."/>
            <person name="Huo Q.B."/>
            <person name="Li W."/>
            <person name="Chen H.Y."/>
            <person name="Chen S.E."/>
            <person name="Zhou L.G."/>
            <person name="Ni X.B."/>
            <person name="Tian J.H."/>
            <person name="Sheng Y."/>
            <person name="Liu T."/>
            <person name="Pan Y.S."/>
            <person name="Xia L.Y."/>
            <person name="Li J."/>
            <person name="Zhao F."/>
            <person name="Cao W.C."/>
        </authorList>
    </citation>
    <scope>NUCLEOTIDE SEQUENCE [LARGE SCALE GENOMIC DNA]</scope>
    <source>
        <strain evidence="1">Iper-2018</strain>
    </source>
</reference>
<accession>A0AC60PYU1</accession>